<feature type="domain" description="Lactate/malate dehydrogenase C-terminal" evidence="1">
    <location>
        <begin position="2"/>
        <end position="100"/>
    </location>
</feature>
<dbReference type="Gene3D" id="3.90.110.10">
    <property type="entry name" value="Lactate dehydrogenase/glycoside hydrolase, family 4, C-terminal"/>
    <property type="match status" value="1"/>
</dbReference>
<proteinExistence type="predicted"/>
<dbReference type="SUPFAM" id="SSF56327">
    <property type="entry name" value="LDH C-terminal domain-like"/>
    <property type="match status" value="1"/>
</dbReference>
<name>M5SKV6_9BACT</name>
<gene>
    <name evidence="2" type="ORF">RESH_02732</name>
</gene>
<organism evidence="2 3">
    <name type="scientific">Rhodopirellula europaea SH398</name>
    <dbReference type="NCBI Taxonomy" id="1263868"/>
    <lineage>
        <taxon>Bacteria</taxon>
        <taxon>Pseudomonadati</taxon>
        <taxon>Planctomycetota</taxon>
        <taxon>Planctomycetia</taxon>
        <taxon>Pirellulales</taxon>
        <taxon>Pirellulaceae</taxon>
        <taxon>Rhodopirellula</taxon>
    </lineage>
</organism>
<accession>M5SKV6</accession>
<dbReference type="InterPro" id="IPR022383">
    <property type="entry name" value="Lactate/malate_DH_C"/>
</dbReference>
<dbReference type="EMBL" id="ANOF01000085">
    <property type="protein sequence ID" value="EMI26839.1"/>
    <property type="molecule type" value="Genomic_DNA"/>
</dbReference>
<dbReference type="PANTHER" id="PTHR43128:SF16">
    <property type="entry name" value="L-LACTATE DEHYDROGENASE"/>
    <property type="match status" value="1"/>
</dbReference>
<dbReference type="PATRIC" id="fig|1263868.3.peg.2963"/>
<protein>
    <submittedName>
        <fullName evidence="2">Lactate/malate dehydrogenase</fullName>
        <ecNumber evidence="2">1.1.1.-</ecNumber>
    </submittedName>
</protein>
<evidence type="ECO:0000313" key="2">
    <source>
        <dbReference type="EMBL" id="EMI26839.1"/>
    </source>
</evidence>
<dbReference type="Pfam" id="PF02866">
    <property type="entry name" value="Ldh_1_C"/>
    <property type="match status" value="1"/>
</dbReference>
<sequence length="111" mass="11734">MDEIVDRTRKGGAEIVSLLKTGSAYYAPAAACAQMVEAIVKDKKRVIPVAAYCESEYGVGGYYVGVPVVLGSGGVERIIELSLTDEETKAFQNSVDAVKSLVSTMDGLLAE</sequence>
<dbReference type="GO" id="GO:0006089">
    <property type="term" value="P:lactate metabolic process"/>
    <property type="evidence" value="ECO:0007669"/>
    <property type="project" value="TreeGrafter"/>
</dbReference>
<dbReference type="InterPro" id="IPR015955">
    <property type="entry name" value="Lactate_DH/Glyco_Ohase_4_C"/>
</dbReference>
<dbReference type="AlphaFoldDB" id="M5SKV6"/>
<keyword evidence="2" id="KW-0560">Oxidoreductase</keyword>
<dbReference type="GO" id="GO:0004459">
    <property type="term" value="F:L-lactate dehydrogenase (NAD+) activity"/>
    <property type="evidence" value="ECO:0007669"/>
    <property type="project" value="TreeGrafter"/>
</dbReference>
<evidence type="ECO:0000259" key="1">
    <source>
        <dbReference type="Pfam" id="PF02866"/>
    </source>
</evidence>
<dbReference type="STRING" id="1263868.RESH_02732"/>
<evidence type="ECO:0000313" key="3">
    <source>
        <dbReference type="Proteomes" id="UP000011996"/>
    </source>
</evidence>
<comment type="caution">
    <text evidence="2">The sequence shown here is derived from an EMBL/GenBank/DDBJ whole genome shotgun (WGS) entry which is preliminary data.</text>
</comment>
<dbReference type="Proteomes" id="UP000011996">
    <property type="component" value="Unassembled WGS sequence"/>
</dbReference>
<dbReference type="PANTHER" id="PTHR43128">
    <property type="entry name" value="L-2-HYDROXYCARBOXYLATE DEHYDROGENASE (NAD(P)(+))"/>
    <property type="match status" value="1"/>
</dbReference>
<reference evidence="2 3" key="1">
    <citation type="journal article" date="2013" name="Mar. Genomics">
        <title>Expression of sulfatases in Rhodopirellula baltica and the diversity of sulfatases in the genus Rhodopirellula.</title>
        <authorList>
            <person name="Wegner C.E."/>
            <person name="Richter-Heitmann T."/>
            <person name="Klindworth A."/>
            <person name="Klockow C."/>
            <person name="Richter M."/>
            <person name="Achstetter T."/>
            <person name="Glockner F.O."/>
            <person name="Harder J."/>
        </authorList>
    </citation>
    <scope>NUCLEOTIDE SEQUENCE [LARGE SCALE GENOMIC DNA]</scope>
    <source>
        <strain evidence="2 3">SH398</strain>
    </source>
</reference>
<dbReference type="EC" id="1.1.1.-" evidence="2"/>